<name>A0A5K7XMU9_9BACT</name>
<protein>
    <recommendedName>
        <fullName evidence="3">Helix-turn-helix domain-containing protein</fullName>
    </recommendedName>
</protein>
<evidence type="ECO:0000313" key="2">
    <source>
        <dbReference type="Proteomes" id="UP000326837"/>
    </source>
</evidence>
<gene>
    <name evidence="1" type="ORF">PLANPX_4051</name>
</gene>
<accession>A0A5K7XMU9</accession>
<evidence type="ECO:0008006" key="3">
    <source>
        <dbReference type="Google" id="ProtNLM"/>
    </source>
</evidence>
<dbReference type="Pfam" id="PF13730">
    <property type="entry name" value="HTH_36"/>
    <property type="match status" value="1"/>
</dbReference>
<dbReference type="AlphaFoldDB" id="A0A5K7XMU9"/>
<dbReference type="RefSeq" id="WP_152100015.1">
    <property type="nucleotide sequence ID" value="NZ_AP021861.1"/>
</dbReference>
<keyword evidence="2" id="KW-1185">Reference proteome</keyword>
<sequence length="137" mass="15574">MSRESSIALSKLRSKFLLQPVSHCPFRVISVLLSHCNRDTYECWPSQAAIQRASGYGRSAVNRALRTAKKLQLFHSVTVGALEMRLRHPKINANSKHRYTIYTLNPKAPAWKDYKRINQEYAGHCMSAAGYVHGTTR</sequence>
<dbReference type="Proteomes" id="UP000326837">
    <property type="component" value="Chromosome"/>
</dbReference>
<evidence type="ECO:0000313" key="1">
    <source>
        <dbReference type="EMBL" id="BBO34439.1"/>
    </source>
</evidence>
<reference evidence="2" key="1">
    <citation type="submission" date="2019-10" db="EMBL/GenBank/DDBJ databases">
        <title>Lacipirellula parvula gen. nov., sp. nov., representing a lineage of planctomycetes widespread in freshwater anoxic habitats, and description of the family Lacipirellulaceae.</title>
        <authorList>
            <person name="Dedysh S.N."/>
            <person name="Kulichevskaya I.S."/>
            <person name="Beletsky A.V."/>
            <person name="Rakitin A.L."/>
            <person name="Mardanov A.V."/>
            <person name="Ivanova A.A."/>
            <person name="Saltykova V.X."/>
            <person name="Rijpstra W.I.C."/>
            <person name="Sinninghe Damste J.S."/>
            <person name="Ravin N.V."/>
        </authorList>
    </citation>
    <scope>NUCLEOTIDE SEQUENCE [LARGE SCALE GENOMIC DNA]</scope>
    <source>
        <strain evidence="2">PX69</strain>
    </source>
</reference>
<dbReference type="KEGG" id="lpav:PLANPX_4051"/>
<dbReference type="EMBL" id="AP021861">
    <property type="protein sequence ID" value="BBO34439.1"/>
    <property type="molecule type" value="Genomic_DNA"/>
</dbReference>
<proteinExistence type="predicted"/>
<organism evidence="1 2">
    <name type="scientific">Lacipirellula parvula</name>
    <dbReference type="NCBI Taxonomy" id="2650471"/>
    <lineage>
        <taxon>Bacteria</taxon>
        <taxon>Pseudomonadati</taxon>
        <taxon>Planctomycetota</taxon>
        <taxon>Planctomycetia</taxon>
        <taxon>Pirellulales</taxon>
        <taxon>Lacipirellulaceae</taxon>
        <taxon>Lacipirellula</taxon>
    </lineage>
</organism>